<dbReference type="SMART" id="SM00478">
    <property type="entry name" value="ENDO3c"/>
    <property type="match status" value="1"/>
</dbReference>
<dbReference type="CDD" id="cd03425">
    <property type="entry name" value="NUDIX_MutT_NudA_like"/>
    <property type="match status" value="1"/>
</dbReference>
<keyword evidence="7" id="KW-0004">4Fe-4S</keyword>
<comment type="function">
    <text evidence="3">Adenine glycosylase active on G-A mispairs. MutY also corrects error-prone DNA synthesis past GO lesions which are due to the oxidatively damaged form of guanine: 7,8-dihydro-8-oxoguanine (8-oxo-dGTP).</text>
</comment>
<dbReference type="InterPro" id="IPR000086">
    <property type="entry name" value="NUDIX_hydrolase_dom"/>
</dbReference>
<dbReference type="GO" id="GO:0006298">
    <property type="term" value="P:mismatch repair"/>
    <property type="evidence" value="ECO:0007669"/>
    <property type="project" value="TreeGrafter"/>
</dbReference>
<dbReference type="InterPro" id="IPR003265">
    <property type="entry name" value="HhH-GPD_domain"/>
</dbReference>
<evidence type="ECO:0000256" key="11">
    <source>
        <dbReference type="ARBA" id="ARBA00023004"/>
    </source>
</evidence>
<dbReference type="Gene3D" id="1.10.340.30">
    <property type="entry name" value="Hypothetical protein, domain 2"/>
    <property type="match status" value="1"/>
</dbReference>
<keyword evidence="8" id="KW-0479">Metal-binding</keyword>
<keyword evidence="11" id="KW-0408">Iron</keyword>
<name>A0A521G4E8_9BACT</name>
<dbReference type="GO" id="GO:0051539">
    <property type="term" value="F:4 iron, 4 sulfur cluster binding"/>
    <property type="evidence" value="ECO:0007669"/>
    <property type="project" value="UniProtKB-KW"/>
</dbReference>
<proteinExistence type="inferred from homology"/>
<evidence type="ECO:0000256" key="4">
    <source>
        <dbReference type="ARBA" id="ARBA00008343"/>
    </source>
</evidence>
<evidence type="ECO:0000256" key="5">
    <source>
        <dbReference type="ARBA" id="ARBA00012045"/>
    </source>
</evidence>
<evidence type="ECO:0000313" key="16">
    <source>
        <dbReference type="EMBL" id="TAA75898.1"/>
    </source>
</evidence>
<protein>
    <recommendedName>
        <fullName evidence="6">Adenine DNA glycosylase</fullName>
        <ecNumber evidence="5">3.2.2.31</ecNumber>
    </recommendedName>
</protein>
<keyword evidence="17" id="KW-1185">Reference proteome</keyword>
<evidence type="ECO:0000256" key="3">
    <source>
        <dbReference type="ARBA" id="ARBA00002933"/>
    </source>
</evidence>
<evidence type="ECO:0000256" key="6">
    <source>
        <dbReference type="ARBA" id="ARBA00022023"/>
    </source>
</evidence>
<dbReference type="EC" id="3.2.2.31" evidence="5"/>
<evidence type="ECO:0000256" key="13">
    <source>
        <dbReference type="ARBA" id="ARBA00023204"/>
    </source>
</evidence>
<dbReference type="InterPro" id="IPR005760">
    <property type="entry name" value="A/G_AdeGlyc_MutY"/>
</dbReference>
<dbReference type="Gene3D" id="1.10.1670.10">
    <property type="entry name" value="Helix-hairpin-Helix base-excision DNA repair enzymes (C-terminal)"/>
    <property type="match status" value="1"/>
</dbReference>
<evidence type="ECO:0000256" key="10">
    <source>
        <dbReference type="ARBA" id="ARBA00022801"/>
    </source>
</evidence>
<dbReference type="GO" id="GO:0035485">
    <property type="term" value="F:adenine/guanine mispair binding"/>
    <property type="evidence" value="ECO:0007669"/>
    <property type="project" value="TreeGrafter"/>
</dbReference>
<keyword evidence="9" id="KW-0227">DNA damage</keyword>
<dbReference type="NCBIfam" id="TIGR01084">
    <property type="entry name" value="mutY"/>
    <property type="match status" value="1"/>
</dbReference>
<dbReference type="SUPFAM" id="SSF55811">
    <property type="entry name" value="Nudix"/>
    <property type="match status" value="1"/>
</dbReference>
<dbReference type="Pfam" id="PF00633">
    <property type="entry name" value="HHH"/>
    <property type="match status" value="1"/>
</dbReference>
<dbReference type="PROSITE" id="PS01155">
    <property type="entry name" value="ENDONUCLEASE_III_2"/>
    <property type="match status" value="1"/>
</dbReference>
<keyword evidence="12" id="KW-0411">Iron-sulfur</keyword>
<dbReference type="InterPro" id="IPR000445">
    <property type="entry name" value="HhH_motif"/>
</dbReference>
<comment type="catalytic activity">
    <reaction evidence="1">
        <text>Hydrolyzes free adenine bases from 7,8-dihydro-8-oxoguanine:adenine mismatched double-stranded DNA, leaving an apurinic site.</text>
        <dbReference type="EC" id="3.2.2.31"/>
    </reaction>
</comment>
<evidence type="ECO:0000259" key="15">
    <source>
        <dbReference type="PROSITE" id="PS51462"/>
    </source>
</evidence>
<dbReference type="AlphaFoldDB" id="A0A521G4E8"/>
<dbReference type="GO" id="GO:0032357">
    <property type="term" value="F:oxidized purine DNA binding"/>
    <property type="evidence" value="ECO:0007669"/>
    <property type="project" value="TreeGrafter"/>
</dbReference>
<dbReference type="FunFam" id="1.10.340.30:FF:000002">
    <property type="entry name" value="Adenine DNA glycosylase"/>
    <property type="match status" value="1"/>
</dbReference>
<evidence type="ECO:0000256" key="7">
    <source>
        <dbReference type="ARBA" id="ARBA00022485"/>
    </source>
</evidence>
<evidence type="ECO:0000256" key="8">
    <source>
        <dbReference type="ARBA" id="ARBA00022723"/>
    </source>
</evidence>
<evidence type="ECO:0000313" key="17">
    <source>
        <dbReference type="Proteomes" id="UP000316238"/>
    </source>
</evidence>
<sequence length="362" mass="41474">MHTITSFRAGLLPWFTEHQRPLPWRKDYQPYQIWIAEIMGQQTQMERVVVYFQSWIQQFPDIRALAAASEQEIFKAWEGLGYYSRARNLRKTAELLVRDHHGELPNEEAALLALPGIGPYTAAAILSIAFNQPVPLLDANVERVLCRVEDIDSPPKQSVTRKQLLQLCAELLPPNEPRNFNQALMELGALICTPKNPTCAACPVRECCRAFAAGTVNQRPVLVKKPDKINIIMACGIIEQDGRFYIQQRREEDVWGGLWEFPGGRLKEGETPEQAAAREIAEETEFRVIHLRPFTTVVHHYTKHRVTLHSFFCNLQNEQSTEPVLHAASQFRWVNQKELDSFAFPSGHRQLIKNMATYIFDA</sequence>
<dbReference type="Gene3D" id="3.90.79.10">
    <property type="entry name" value="Nucleoside Triphosphate Pyrophosphohydrolase"/>
    <property type="match status" value="1"/>
</dbReference>
<organism evidence="16 17">
    <name type="scientific">Candidatus Electronema aureum</name>
    <dbReference type="NCBI Taxonomy" id="2005002"/>
    <lineage>
        <taxon>Bacteria</taxon>
        <taxon>Pseudomonadati</taxon>
        <taxon>Thermodesulfobacteriota</taxon>
        <taxon>Desulfobulbia</taxon>
        <taxon>Desulfobulbales</taxon>
        <taxon>Desulfobulbaceae</taxon>
        <taxon>Candidatus Electronema</taxon>
    </lineage>
</organism>
<dbReference type="InterPro" id="IPR015797">
    <property type="entry name" value="NUDIX_hydrolase-like_dom_sf"/>
</dbReference>
<dbReference type="GO" id="GO:0006284">
    <property type="term" value="P:base-excision repair"/>
    <property type="evidence" value="ECO:0007669"/>
    <property type="project" value="InterPro"/>
</dbReference>
<dbReference type="Proteomes" id="UP000316238">
    <property type="component" value="Unassembled WGS sequence"/>
</dbReference>
<evidence type="ECO:0000256" key="9">
    <source>
        <dbReference type="ARBA" id="ARBA00022763"/>
    </source>
</evidence>
<dbReference type="InterPro" id="IPR020476">
    <property type="entry name" value="Nudix_hydrolase"/>
</dbReference>
<dbReference type="GO" id="GO:0046872">
    <property type="term" value="F:metal ion binding"/>
    <property type="evidence" value="ECO:0007669"/>
    <property type="project" value="UniProtKB-KW"/>
</dbReference>
<comment type="cofactor">
    <cofactor evidence="2">
        <name>[4Fe-4S] cluster</name>
        <dbReference type="ChEBI" id="CHEBI:49883"/>
    </cofactor>
</comment>
<comment type="caution">
    <text evidence="16">The sequence shown here is derived from an EMBL/GenBank/DDBJ whole genome shotgun (WGS) entry which is preliminary data.</text>
</comment>
<reference evidence="16" key="1">
    <citation type="submission" date="2017-07" db="EMBL/GenBank/DDBJ databases">
        <title>The cable genome - Insights into the physiology and evolution of filamentous bacteria capable of sulfide oxidation via long distance electron transfer.</title>
        <authorList>
            <person name="Thorup C."/>
            <person name="Bjerg J.T."/>
            <person name="Schreiber L."/>
            <person name="Nielsen L.P."/>
            <person name="Kjeldsen K.U."/>
            <person name="Boesen T."/>
            <person name="Boggild A."/>
            <person name="Meysman F."/>
            <person name="Geelhoed J."/>
            <person name="Schramm A."/>
        </authorList>
    </citation>
    <scope>NUCLEOTIDE SEQUENCE [LARGE SCALE GENOMIC DNA]</scope>
    <source>
        <strain evidence="16">GS</strain>
    </source>
</reference>
<dbReference type="GO" id="GO:0000701">
    <property type="term" value="F:purine-specific mismatch base pair DNA N-glycosylase activity"/>
    <property type="evidence" value="ECO:0007669"/>
    <property type="project" value="UniProtKB-EC"/>
</dbReference>
<evidence type="ECO:0000256" key="2">
    <source>
        <dbReference type="ARBA" id="ARBA00001966"/>
    </source>
</evidence>
<feature type="domain" description="Nudix hydrolase" evidence="15">
    <location>
        <begin position="224"/>
        <end position="357"/>
    </location>
</feature>
<accession>A0A521G4E8</accession>
<dbReference type="GO" id="GO:0034039">
    <property type="term" value="F:8-oxo-7,8-dihydroguanine DNA N-glycosylase activity"/>
    <property type="evidence" value="ECO:0007669"/>
    <property type="project" value="TreeGrafter"/>
</dbReference>
<dbReference type="PANTHER" id="PTHR42944">
    <property type="entry name" value="ADENINE DNA GLYCOSYLASE"/>
    <property type="match status" value="1"/>
</dbReference>
<dbReference type="InterPro" id="IPR029119">
    <property type="entry name" value="MutY_C"/>
</dbReference>
<keyword evidence="14 16" id="KW-0326">Glycosidase</keyword>
<dbReference type="PANTHER" id="PTHR42944:SF1">
    <property type="entry name" value="ADENINE DNA GLYCOSYLASE"/>
    <property type="match status" value="1"/>
</dbReference>
<gene>
    <name evidence="16" type="ORF">CDV28_10220</name>
</gene>
<keyword evidence="13" id="KW-0234">DNA repair</keyword>
<evidence type="ECO:0000256" key="12">
    <source>
        <dbReference type="ARBA" id="ARBA00023014"/>
    </source>
</evidence>
<dbReference type="InterPro" id="IPR011257">
    <property type="entry name" value="DNA_glycosylase"/>
</dbReference>
<keyword evidence="10 16" id="KW-0378">Hydrolase</keyword>
<dbReference type="PROSITE" id="PS51462">
    <property type="entry name" value="NUDIX"/>
    <property type="match status" value="1"/>
</dbReference>
<dbReference type="SUPFAM" id="SSF48150">
    <property type="entry name" value="DNA-glycosylase"/>
    <property type="match status" value="1"/>
</dbReference>
<evidence type="ECO:0000256" key="14">
    <source>
        <dbReference type="ARBA" id="ARBA00023295"/>
    </source>
</evidence>
<dbReference type="CDD" id="cd00056">
    <property type="entry name" value="ENDO3c"/>
    <property type="match status" value="1"/>
</dbReference>
<dbReference type="PRINTS" id="PR00502">
    <property type="entry name" value="NUDIXFAMILY"/>
</dbReference>
<dbReference type="InterPro" id="IPR004036">
    <property type="entry name" value="Endonuclease-III-like_CS2"/>
</dbReference>
<evidence type="ECO:0000256" key="1">
    <source>
        <dbReference type="ARBA" id="ARBA00000843"/>
    </source>
</evidence>
<dbReference type="InterPro" id="IPR044298">
    <property type="entry name" value="MIG/MutY"/>
</dbReference>
<dbReference type="Pfam" id="PF14815">
    <property type="entry name" value="NUDIX_4"/>
    <property type="match status" value="1"/>
</dbReference>
<dbReference type="Pfam" id="PF00730">
    <property type="entry name" value="HhH-GPD"/>
    <property type="match status" value="1"/>
</dbReference>
<dbReference type="InterPro" id="IPR023170">
    <property type="entry name" value="HhH_base_excis_C"/>
</dbReference>
<comment type="similarity">
    <text evidence="4">Belongs to the Nth/MutY family.</text>
</comment>
<dbReference type="EMBL" id="NQJD01000002">
    <property type="protein sequence ID" value="TAA75898.1"/>
    <property type="molecule type" value="Genomic_DNA"/>
</dbReference>